<accession>A0A848G1U1</accession>
<dbReference type="CDD" id="cd01454">
    <property type="entry name" value="vWA_norD_type"/>
    <property type="match status" value="1"/>
</dbReference>
<reference evidence="3 4" key="1">
    <citation type="submission" date="2020-04" db="EMBL/GenBank/DDBJ databases">
        <title>Zoogloea sp. G-4-1-14 isolated from soil.</title>
        <authorList>
            <person name="Dahal R.H."/>
        </authorList>
    </citation>
    <scope>NUCLEOTIDE SEQUENCE [LARGE SCALE GENOMIC DNA]</scope>
    <source>
        <strain evidence="3 4">G-4-1-14</strain>
    </source>
</reference>
<dbReference type="InterPro" id="IPR051928">
    <property type="entry name" value="NorD/CobT"/>
</dbReference>
<dbReference type="InterPro" id="IPR002035">
    <property type="entry name" value="VWF_A"/>
</dbReference>
<organism evidence="3 4">
    <name type="scientific">Zoogloea dura</name>
    <dbReference type="NCBI Taxonomy" id="2728840"/>
    <lineage>
        <taxon>Bacteria</taxon>
        <taxon>Pseudomonadati</taxon>
        <taxon>Pseudomonadota</taxon>
        <taxon>Betaproteobacteria</taxon>
        <taxon>Rhodocyclales</taxon>
        <taxon>Zoogloeaceae</taxon>
        <taxon>Zoogloea</taxon>
    </lineage>
</organism>
<gene>
    <name evidence="3" type="ORF">HHL15_05115</name>
</gene>
<dbReference type="PANTHER" id="PTHR41248">
    <property type="entry name" value="NORD PROTEIN"/>
    <property type="match status" value="1"/>
</dbReference>
<sequence length="614" mass="68281">MEEFIGGLWHRFITRAASRSHPAAAVRLAEMERSAGILFRALGGDPGLRVAPAAEVEHGARRNWLARLAHSGEKAALAARDAETLRLPAEIALFPDRTLNRDLYLWLIAQGAALPAAGLDADSWISANQQASTATLAAFPGFAARYRRLVAAVLAERPDPARLPADEAAAEQAIRQALAEPGSVTRLPAARRPPQPVALWLYPAPVAIDRRNNAADPTPAEQRESGKSADATDRRRQASREDMPDGRNGLILPFRAESLLSFAEYVKVNRSHEEGDDEDPVRAASEMEQVAVAQDSRDTASKVRFDLDLPSAAHDDIPLETGILLPEWDWKKQQLKPDMCRLDVLDPRDAEPCALPPRLIVPARRLRRQLEALTPARRWLKNQPDGQELDLDACVRAFTDRHSGHAASASGGYLSCERRERDLCCLVLADLSLSTDAWVSDEQRVIDVIRDSLWLFSEALGATGDPFGLYGFSSRRREHIRFHRIKDFDDRVDDRIRGRIQAIRPGFYTRMGAAIRHATQILARRPESLRLLLILSDGKPNDVDHYEGRYGIEDTRMSLHAARAQGLRPFCVTIDREGEAYLPHLFGPAGYSVLRKPEELPVHLPRLYARLTAG</sequence>
<dbReference type="SMART" id="SM00327">
    <property type="entry name" value="VWA"/>
    <property type="match status" value="1"/>
</dbReference>
<dbReference type="SUPFAM" id="SSF53300">
    <property type="entry name" value="vWA-like"/>
    <property type="match status" value="1"/>
</dbReference>
<proteinExistence type="predicted"/>
<evidence type="ECO:0000313" key="4">
    <source>
        <dbReference type="Proteomes" id="UP000580043"/>
    </source>
</evidence>
<dbReference type="EMBL" id="JABBGA010000003">
    <property type="protein sequence ID" value="NML25109.1"/>
    <property type="molecule type" value="Genomic_DNA"/>
</dbReference>
<dbReference type="Proteomes" id="UP000580043">
    <property type="component" value="Unassembled WGS sequence"/>
</dbReference>
<keyword evidence="4" id="KW-1185">Reference proteome</keyword>
<evidence type="ECO:0000259" key="2">
    <source>
        <dbReference type="SMART" id="SM00327"/>
    </source>
</evidence>
<dbReference type="RefSeq" id="WP_169144756.1">
    <property type="nucleotide sequence ID" value="NZ_JABBGA010000003.1"/>
</dbReference>
<name>A0A848G1U1_9RHOO</name>
<dbReference type="Pfam" id="PF00092">
    <property type="entry name" value="VWA"/>
    <property type="match status" value="1"/>
</dbReference>
<evidence type="ECO:0000256" key="1">
    <source>
        <dbReference type="SAM" id="MobiDB-lite"/>
    </source>
</evidence>
<feature type="compositionally biased region" description="Basic and acidic residues" evidence="1">
    <location>
        <begin position="221"/>
        <end position="245"/>
    </location>
</feature>
<dbReference type="AlphaFoldDB" id="A0A848G1U1"/>
<evidence type="ECO:0000313" key="3">
    <source>
        <dbReference type="EMBL" id="NML25109.1"/>
    </source>
</evidence>
<dbReference type="Gene3D" id="3.40.50.410">
    <property type="entry name" value="von Willebrand factor, type A domain"/>
    <property type="match status" value="1"/>
</dbReference>
<feature type="region of interest" description="Disordered" evidence="1">
    <location>
        <begin position="211"/>
        <end position="249"/>
    </location>
</feature>
<comment type="caution">
    <text evidence="3">The sequence shown here is derived from an EMBL/GenBank/DDBJ whole genome shotgun (WGS) entry which is preliminary data.</text>
</comment>
<feature type="domain" description="VWFA" evidence="2">
    <location>
        <begin position="422"/>
        <end position="612"/>
    </location>
</feature>
<dbReference type="InterPro" id="IPR036465">
    <property type="entry name" value="vWFA_dom_sf"/>
</dbReference>
<dbReference type="PANTHER" id="PTHR41248:SF1">
    <property type="entry name" value="NORD PROTEIN"/>
    <property type="match status" value="1"/>
</dbReference>
<protein>
    <submittedName>
        <fullName evidence="3">Nitric oxide reductase</fullName>
    </submittedName>
</protein>